<keyword evidence="3" id="KW-1185">Reference proteome</keyword>
<proteinExistence type="predicted"/>
<dbReference type="RefSeq" id="XP_052944674.1">
    <property type="nucleotide sequence ID" value="XM_053089781.1"/>
</dbReference>
<dbReference type="Proteomes" id="UP001164286">
    <property type="component" value="Unassembled WGS sequence"/>
</dbReference>
<sequence length="283" mass="30956">MSSLPNTSPSLFSGKIDTSVLSEVSKTLHDAATHLPQRGFHEPVRPQSTLPRSEPAVSLDKQISKIHSALQKMFPPQSHYDEASESVQAGDLAQVHETLLTELVTVLTCEDTQGCQPAQAKQETLRVLAEELCHTSDDIDILSDPLTGNDLKSNFQAFRHRMSSLINDAENNFREAMITRGANVDLSAIGTETIAAAWSAMHRETDGLAMEATKCLQSACSDFVTSNAEPLRLRASNVALCCAAALAADKWVRGDSGAKDALVERLRSQQSANRRAWEEWRID</sequence>
<gene>
    <name evidence="2" type="ORF">MKK02DRAFT_37773</name>
</gene>
<evidence type="ECO:0000256" key="1">
    <source>
        <dbReference type="SAM" id="MobiDB-lite"/>
    </source>
</evidence>
<name>A0AA38H6Q5_9TREE</name>
<comment type="caution">
    <text evidence="2">The sequence shown here is derived from an EMBL/GenBank/DDBJ whole genome shotgun (WGS) entry which is preliminary data.</text>
</comment>
<dbReference type="GeneID" id="77728986"/>
<reference evidence="2" key="1">
    <citation type="journal article" date="2022" name="G3 (Bethesda)">
        <title>High quality genome of the basidiomycete yeast Dioszegia hungarica PDD-24b-2 isolated from cloud water.</title>
        <authorList>
            <person name="Jarrige D."/>
            <person name="Haridas S."/>
            <person name="Bleykasten-Grosshans C."/>
            <person name="Joly M."/>
            <person name="Nadalig T."/>
            <person name="Sancelme M."/>
            <person name="Vuilleumier S."/>
            <person name="Grigoriev I.V."/>
            <person name="Amato P."/>
            <person name="Bringel F."/>
        </authorList>
    </citation>
    <scope>NUCLEOTIDE SEQUENCE</scope>
    <source>
        <strain evidence="2">PDD-24b-2</strain>
    </source>
</reference>
<organism evidence="2 3">
    <name type="scientific">Dioszegia hungarica</name>
    <dbReference type="NCBI Taxonomy" id="4972"/>
    <lineage>
        <taxon>Eukaryota</taxon>
        <taxon>Fungi</taxon>
        <taxon>Dikarya</taxon>
        <taxon>Basidiomycota</taxon>
        <taxon>Agaricomycotina</taxon>
        <taxon>Tremellomycetes</taxon>
        <taxon>Tremellales</taxon>
        <taxon>Bulleribasidiaceae</taxon>
        <taxon>Dioszegia</taxon>
    </lineage>
</organism>
<accession>A0AA38H6Q5</accession>
<evidence type="ECO:0000313" key="2">
    <source>
        <dbReference type="EMBL" id="KAI9634897.1"/>
    </source>
</evidence>
<evidence type="ECO:0000313" key="3">
    <source>
        <dbReference type="Proteomes" id="UP001164286"/>
    </source>
</evidence>
<dbReference type="AlphaFoldDB" id="A0AA38H6Q5"/>
<dbReference type="EMBL" id="JAKWFO010000006">
    <property type="protein sequence ID" value="KAI9634897.1"/>
    <property type="molecule type" value="Genomic_DNA"/>
</dbReference>
<protein>
    <submittedName>
        <fullName evidence="2">Uncharacterized protein</fullName>
    </submittedName>
</protein>
<feature type="region of interest" description="Disordered" evidence="1">
    <location>
        <begin position="32"/>
        <end position="55"/>
    </location>
</feature>